<dbReference type="InterPro" id="IPR004548">
    <property type="entry name" value="PrfC"/>
</dbReference>
<keyword evidence="5 7" id="KW-0648">Protein biosynthesis</keyword>
<dbReference type="NCBIfam" id="TIGR00231">
    <property type="entry name" value="small_GTP"/>
    <property type="match status" value="1"/>
</dbReference>
<dbReference type="SUPFAM" id="SSF54980">
    <property type="entry name" value="EF-G C-terminal domain-like"/>
    <property type="match status" value="1"/>
</dbReference>
<dbReference type="InterPro" id="IPR053905">
    <property type="entry name" value="EF-G-like_DII"/>
</dbReference>
<dbReference type="Proteomes" id="UP001431776">
    <property type="component" value="Unassembled WGS sequence"/>
</dbReference>
<comment type="similarity">
    <text evidence="2 7">Belongs to the TRAFAC class translation factor GTPase superfamily. Classic translation factor GTPase family. PrfC subfamily.</text>
</comment>
<dbReference type="GO" id="GO:0016149">
    <property type="term" value="F:translation release factor activity, codon specific"/>
    <property type="evidence" value="ECO:0007669"/>
    <property type="project" value="UniProtKB-UniRule"/>
</dbReference>
<gene>
    <name evidence="7" type="primary">prfC</name>
    <name evidence="10" type="ORF">QJ522_05625</name>
</gene>
<dbReference type="InterPro" id="IPR031157">
    <property type="entry name" value="G_TR_CS"/>
</dbReference>
<sequence>MDNAAIVTTDRLGRDQIARRRTFAIVSHPDAGKTTLTEKFLLYGGALQLAGSVTARKNLRATTSDWMELEKQRGISISSTVLQFDYRGYRINLLDTPGHKDFSEDTYRVLTAVDAAVMVIDAGKGIESQTRKLFEVCRRRGVPIFTFMNKLDRPTLDPLTLLDELESVLGIAAYPMNWPLGTGFGFKGVWDRRTRMAHLYERTERGAYRAPVLTTGLSDPVVRDRLNDDDVYRTTCEEIEMLEGAGAAFDPAAVLAGRTTPVYFGSAINNFGVQLLLDGFLEHSAAPGPRMTQTGLIAPTHRPFSAFVFKIQANMDPRHRDRIAFVRVVSGKFERDMTVTHVRTGKAVRLSNAAKLFGREREIIEEAWPGDVVGIVGNAHFAIGDTLTEDPAIVYDEIPRFAPECFAYLENPVASDFKRFAKGLAQLLQEGVIQSFELAEAGRRAPLLGAVGPLQFEIVKYRLESEYGVASEVRGAPWTVTRWLDPAASRENLLVPTGACLASDAQGNPVLLCVDDWQLRYFQDRNHHVQVSDQPFTPDSDRDSVALSVG</sequence>
<keyword evidence="4 7" id="KW-0547">Nucleotide-binding</keyword>
<dbReference type="GO" id="GO:0003924">
    <property type="term" value="F:GTPase activity"/>
    <property type="evidence" value="ECO:0007669"/>
    <property type="project" value="InterPro"/>
</dbReference>
<dbReference type="SUPFAM" id="SSF50447">
    <property type="entry name" value="Translation proteins"/>
    <property type="match status" value="1"/>
</dbReference>
<feature type="binding site" evidence="7">
    <location>
        <begin position="149"/>
        <end position="152"/>
    </location>
    <ligand>
        <name>GTP</name>
        <dbReference type="ChEBI" id="CHEBI:37565"/>
    </ligand>
</feature>
<feature type="domain" description="Tr-type G" evidence="9">
    <location>
        <begin position="18"/>
        <end position="290"/>
    </location>
</feature>
<dbReference type="SUPFAM" id="SSF52540">
    <property type="entry name" value="P-loop containing nucleoside triphosphate hydrolases"/>
    <property type="match status" value="1"/>
</dbReference>
<dbReference type="Gene3D" id="3.40.50.300">
    <property type="entry name" value="P-loop containing nucleotide triphosphate hydrolases"/>
    <property type="match status" value="1"/>
</dbReference>
<dbReference type="NCBIfam" id="NF001964">
    <property type="entry name" value="PRK00741.1"/>
    <property type="match status" value="1"/>
</dbReference>
<dbReference type="InterPro" id="IPR009000">
    <property type="entry name" value="Transl_B-barrel_sf"/>
</dbReference>
<organism evidence="10 11">
    <name type="scientific">Anaerobaca lacustris</name>
    <dbReference type="NCBI Taxonomy" id="3044600"/>
    <lineage>
        <taxon>Bacteria</taxon>
        <taxon>Pseudomonadati</taxon>
        <taxon>Planctomycetota</taxon>
        <taxon>Phycisphaerae</taxon>
        <taxon>Sedimentisphaerales</taxon>
        <taxon>Anaerobacaceae</taxon>
        <taxon>Anaerobaca</taxon>
    </lineage>
</organism>
<dbReference type="GO" id="GO:0005829">
    <property type="term" value="C:cytosol"/>
    <property type="evidence" value="ECO:0007669"/>
    <property type="project" value="TreeGrafter"/>
</dbReference>
<keyword evidence="11" id="KW-1185">Reference proteome</keyword>
<feature type="binding site" evidence="7">
    <location>
        <begin position="27"/>
        <end position="34"/>
    </location>
    <ligand>
        <name>GTP</name>
        <dbReference type="ChEBI" id="CHEBI:37565"/>
    </ligand>
</feature>
<dbReference type="GO" id="GO:0005525">
    <property type="term" value="F:GTP binding"/>
    <property type="evidence" value="ECO:0007669"/>
    <property type="project" value="UniProtKB-UniRule"/>
</dbReference>
<dbReference type="HAMAP" id="MF_00072">
    <property type="entry name" value="Rel_fac_3"/>
    <property type="match status" value="1"/>
</dbReference>
<name>A0AAW6TW73_9BACT</name>
<comment type="caution">
    <text evidence="10">The sequence shown here is derived from an EMBL/GenBank/DDBJ whole genome shotgun (WGS) entry which is preliminary data.</text>
</comment>
<evidence type="ECO:0000256" key="2">
    <source>
        <dbReference type="ARBA" id="ARBA00009978"/>
    </source>
</evidence>
<dbReference type="AlphaFoldDB" id="A0AAW6TW73"/>
<dbReference type="PROSITE" id="PS00301">
    <property type="entry name" value="G_TR_1"/>
    <property type="match status" value="1"/>
</dbReference>
<evidence type="ECO:0000313" key="10">
    <source>
        <dbReference type="EMBL" id="MDI6448514.1"/>
    </source>
</evidence>
<dbReference type="InterPro" id="IPR038467">
    <property type="entry name" value="RF3_dom_3_sf"/>
</dbReference>
<evidence type="ECO:0000259" key="9">
    <source>
        <dbReference type="PROSITE" id="PS51722"/>
    </source>
</evidence>
<dbReference type="GO" id="GO:0006449">
    <property type="term" value="P:regulation of translational termination"/>
    <property type="evidence" value="ECO:0007669"/>
    <property type="project" value="UniProtKB-UniRule"/>
</dbReference>
<dbReference type="RefSeq" id="WP_349243925.1">
    <property type="nucleotide sequence ID" value="NZ_JASCXX010000005.1"/>
</dbReference>
<keyword evidence="6 7" id="KW-0342">GTP-binding</keyword>
<dbReference type="NCBIfam" id="TIGR00503">
    <property type="entry name" value="prfC"/>
    <property type="match status" value="1"/>
</dbReference>
<evidence type="ECO:0000256" key="3">
    <source>
        <dbReference type="ARBA" id="ARBA00022490"/>
    </source>
</evidence>
<dbReference type="InterPro" id="IPR005225">
    <property type="entry name" value="Small_GTP-bd"/>
</dbReference>
<keyword evidence="3 7" id="KW-0963">Cytoplasm</keyword>
<evidence type="ECO:0000256" key="8">
    <source>
        <dbReference type="NCBIfam" id="TIGR00503"/>
    </source>
</evidence>
<comment type="subcellular location">
    <subcellularLocation>
        <location evidence="1 7">Cytoplasm</location>
    </subcellularLocation>
</comment>
<dbReference type="InterPro" id="IPR041732">
    <property type="entry name" value="RF3_GTP-bd"/>
</dbReference>
<dbReference type="CDD" id="cd04169">
    <property type="entry name" value="RF3"/>
    <property type="match status" value="1"/>
</dbReference>
<dbReference type="EMBL" id="JASCXX010000005">
    <property type="protein sequence ID" value="MDI6448514.1"/>
    <property type="molecule type" value="Genomic_DNA"/>
</dbReference>
<dbReference type="PANTHER" id="PTHR43556">
    <property type="entry name" value="PEPTIDE CHAIN RELEASE FACTOR RF3"/>
    <property type="match status" value="1"/>
</dbReference>
<dbReference type="GO" id="GO:0016150">
    <property type="term" value="F:translation release factor activity, codon nonspecific"/>
    <property type="evidence" value="ECO:0007669"/>
    <property type="project" value="TreeGrafter"/>
</dbReference>
<evidence type="ECO:0000256" key="5">
    <source>
        <dbReference type="ARBA" id="ARBA00022917"/>
    </source>
</evidence>
<evidence type="ECO:0000256" key="4">
    <source>
        <dbReference type="ARBA" id="ARBA00022741"/>
    </source>
</evidence>
<evidence type="ECO:0000256" key="6">
    <source>
        <dbReference type="ARBA" id="ARBA00023134"/>
    </source>
</evidence>
<protein>
    <recommendedName>
        <fullName evidence="7 8">Peptide chain release factor 3</fullName>
        <shortName evidence="7">RF-3</shortName>
    </recommendedName>
</protein>
<dbReference type="Gene3D" id="2.40.30.10">
    <property type="entry name" value="Translation factors"/>
    <property type="match status" value="1"/>
</dbReference>
<dbReference type="InterPro" id="IPR032090">
    <property type="entry name" value="RF3_C"/>
</dbReference>
<evidence type="ECO:0000256" key="1">
    <source>
        <dbReference type="ARBA" id="ARBA00004496"/>
    </source>
</evidence>
<dbReference type="Gene3D" id="3.30.70.3280">
    <property type="entry name" value="Peptide chain release factor 3, domain III"/>
    <property type="match status" value="1"/>
</dbReference>
<dbReference type="InterPro" id="IPR027417">
    <property type="entry name" value="P-loop_NTPase"/>
</dbReference>
<reference evidence="10" key="1">
    <citation type="submission" date="2023-05" db="EMBL/GenBank/DDBJ databases">
        <title>Anaerotaeda fermentans gen. nov., sp. nov., a novel anaerobic planctomycete of the new family within the order Sedimentisphaerales isolated from Taman Peninsula, Russia.</title>
        <authorList>
            <person name="Khomyakova M.A."/>
            <person name="Merkel A.Y."/>
            <person name="Slobodkin A.I."/>
        </authorList>
    </citation>
    <scope>NUCLEOTIDE SEQUENCE</scope>
    <source>
        <strain evidence="10">M17dextr</strain>
    </source>
</reference>
<dbReference type="InterPro" id="IPR035647">
    <property type="entry name" value="EFG_III/V"/>
</dbReference>
<dbReference type="Pfam" id="PF22042">
    <property type="entry name" value="EF-G_D2"/>
    <property type="match status" value="1"/>
</dbReference>
<dbReference type="PROSITE" id="PS51722">
    <property type="entry name" value="G_TR_2"/>
    <property type="match status" value="1"/>
</dbReference>
<accession>A0AAW6TW73</accession>
<evidence type="ECO:0000313" key="11">
    <source>
        <dbReference type="Proteomes" id="UP001431776"/>
    </source>
</evidence>
<proteinExistence type="inferred from homology"/>
<dbReference type="PANTHER" id="PTHR43556:SF2">
    <property type="entry name" value="PEPTIDE CHAIN RELEASE FACTOR RF3"/>
    <property type="match status" value="1"/>
</dbReference>
<dbReference type="PRINTS" id="PR00315">
    <property type="entry name" value="ELONGATNFCT"/>
</dbReference>
<evidence type="ECO:0000256" key="7">
    <source>
        <dbReference type="HAMAP-Rule" id="MF_00072"/>
    </source>
</evidence>
<dbReference type="Pfam" id="PF16658">
    <property type="entry name" value="RF3_C"/>
    <property type="match status" value="1"/>
</dbReference>
<comment type="function">
    <text evidence="7">Increases the formation of ribosomal termination complexes and stimulates activities of RF-1 and RF-2. It binds guanine nucleotides and has strong preference for UGA stop codons. It may interact directly with the ribosome. The stimulation of RF-1 and RF-2 is significantly reduced by GTP and GDP, but not by GMP.</text>
</comment>
<dbReference type="Pfam" id="PF00009">
    <property type="entry name" value="GTP_EFTU"/>
    <property type="match status" value="1"/>
</dbReference>
<dbReference type="InterPro" id="IPR000795">
    <property type="entry name" value="T_Tr_GTP-bd_dom"/>
</dbReference>
<feature type="binding site" evidence="7">
    <location>
        <begin position="95"/>
        <end position="99"/>
    </location>
    <ligand>
        <name>GTP</name>
        <dbReference type="ChEBI" id="CHEBI:37565"/>
    </ligand>
</feature>
<dbReference type="FunFam" id="3.40.50.300:FF:000542">
    <property type="entry name" value="Peptide chain release factor 3"/>
    <property type="match status" value="1"/>
</dbReference>